<keyword evidence="3" id="KW-1015">Disulfide bond</keyword>
<dbReference type="PROSITE" id="PS51406">
    <property type="entry name" value="FIBRINOGEN_C_2"/>
    <property type="match status" value="1"/>
</dbReference>
<dbReference type="AlphaFoldDB" id="A0A8C1AB08"/>
<dbReference type="GO" id="GO:0005201">
    <property type="term" value="F:extracellular matrix structural constituent"/>
    <property type="evidence" value="ECO:0007669"/>
    <property type="project" value="TreeGrafter"/>
</dbReference>
<keyword evidence="4" id="KW-0325">Glycoprotein</keyword>
<dbReference type="InterPro" id="IPR002181">
    <property type="entry name" value="Fibrinogen_a/b/g_C_dom"/>
</dbReference>
<dbReference type="InterPro" id="IPR037579">
    <property type="entry name" value="FIB_ANG-like"/>
</dbReference>
<evidence type="ECO:0000256" key="5">
    <source>
        <dbReference type="SAM" id="Coils"/>
    </source>
</evidence>
<accession>A0A8C1AB08</accession>
<dbReference type="GO" id="GO:0042730">
    <property type="term" value="P:fibrinolysis"/>
    <property type="evidence" value="ECO:0007669"/>
    <property type="project" value="TreeGrafter"/>
</dbReference>
<protein>
    <recommendedName>
        <fullName evidence="7">Fibrinogen C-terminal domain-containing protein</fullName>
    </recommendedName>
</protein>
<dbReference type="SMART" id="SM00186">
    <property type="entry name" value="FBG"/>
    <property type="match status" value="1"/>
</dbReference>
<reference evidence="8" key="2">
    <citation type="submission" date="2025-09" db="UniProtKB">
        <authorList>
            <consortium name="Ensembl"/>
        </authorList>
    </citation>
    <scope>IDENTIFICATION</scope>
</reference>
<feature type="domain" description="Fibrinogen C-terminal" evidence="7">
    <location>
        <begin position="211"/>
        <end position="433"/>
    </location>
</feature>
<dbReference type="PROSITE" id="PS00514">
    <property type="entry name" value="FIBRINOGEN_C_1"/>
    <property type="match status" value="1"/>
</dbReference>
<dbReference type="GO" id="GO:0005577">
    <property type="term" value="C:fibrinogen complex"/>
    <property type="evidence" value="ECO:0007669"/>
    <property type="project" value="TreeGrafter"/>
</dbReference>
<dbReference type="GO" id="GO:0072377">
    <property type="term" value="P:blood coagulation, common pathway"/>
    <property type="evidence" value="ECO:0007669"/>
    <property type="project" value="TreeGrafter"/>
</dbReference>
<dbReference type="GO" id="GO:0030674">
    <property type="term" value="F:protein-macromolecule adaptor activity"/>
    <property type="evidence" value="ECO:0007669"/>
    <property type="project" value="TreeGrafter"/>
</dbReference>
<evidence type="ECO:0000256" key="6">
    <source>
        <dbReference type="SAM" id="SignalP"/>
    </source>
</evidence>
<dbReference type="NCBIfam" id="NF040941">
    <property type="entry name" value="GGGWT_bact"/>
    <property type="match status" value="1"/>
</dbReference>
<keyword evidence="6" id="KW-0732">Signal</keyword>
<feature type="coiled-coil region" evidence="5">
    <location>
        <begin position="93"/>
        <end position="130"/>
    </location>
</feature>
<dbReference type="Pfam" id="PF00147">
    <property type="entry name" value="Fibrinogen_C"/>
    <property type="match status" value="1"/>
</dbReference>
<keyword evidence="9" id="KW-1185">Reference proteome</keyword>
<evidence type="ECO:0000259" key="7">
    <source>
        <dbReference type="PROSITE" id="PS51406"/>
    </source>
</evidence>
<dbReference type="InterPro" id="IPR036056">
    <property type="entry name" value="Fibrinogen-like_C"/>
</dbReference>
<sequence>MVSLLYALLLWTAWAQFPVVKTKEVVEESKTTDKTDTSQTNTHRVSSGLMQCGEYSNEVMPNGQCRLIATLPQLEEQRCPDMFRCTDEVSYWLRENEERKQQMQDLKETISELQEELRNHRHRIKVLELQREEKYGMNSSLEHRFYMLMEFYEEANALLHIHRSLIYDMQRQIRNLTMIVERVRRNPGCMINIIRTSPLLSAQDTLHPEVQHVRNCPIDCASLFYNGVHRSGIFTVVPSIGSTPVEVYCDMETQGGGWTMFQRRQDGKVNFNRKWTEYRDGFGDLHAEFWLGNDHIHGISSQGEYSLRIDLEDWNGKHKHALYQNFWIENEDNLYRLHVSGFSGTVEDSFGWYHDKQSFSTPDTGDICAEISHGGWWYHQCFFANLNGVYYKGGRYSAKGMNLLGPDGIVWYSWKDSDYYSLKKLRKSWKTSLFEITGCRHMRDIQPCRRSMRILINSSSNRPKEKQKTDARKFTSQKTFLVIMKRTKWQGGARSFSNHYYSFALFTCNLFVR</sequence>
<dbReference type="InterPro" id="IPR014716">
    <property type="entry name" value="Fibrinogen_a/b/g_C_1"/>
</dbReference>
<dbReference type="SUPFAM" id="SSF56496">
    <property type="entry name" value="Fibrinogen C-terminal domain-like"/>
    <property type="match status" value="1"/>
</dbReference>
<dbReference type="CDD" id="cd00087">
    <property type="entry name" value="FReD"/>
    <property type="match status" value="1"/>
</dbReference>
<feature type="chain" id="PRO_5039911577" description="Fibrinogen C-terminal domain-containing protein" evidence="6">
    <location>
        <begin position="16"/>
        <end position="513"/>
    </location>
</feature>
<evidence type="ECO:0000313" key="8">
    <source>
        <dbReference type="Ensembl" id="ENSCCRP00000015451.2"/>
    </source>
</evidence>
<evidence type="ECO:0000256" key="2">
    <source>
        <dbReference type="ARBA" id="ARBA00022525"/>
    </source>
</evidence>
<dbReference type="GO" id="GO:0070527">
    <property type="term" value="P:platelet aggregation"/>
    <property type="evidence" value="ECO:0007669"/>
    <property type="project" value="TreeGrafter"/>
</dbReference>
<proteinExistence type="predicted"/>
<dbReference type="InterPro" id="IPR020837">
    <property type="entry name" value="Fibrinogen_CS"/>
</dbReference>
<dbReference type="PANTHER" id="PTHR47221:SF5">
    <property type="entry name" value="FIBRINOGEN C-TERMINAL DOMAIN-CONTAINING PROTEIN"/>
    <property type="match status" value="1"/>
</dbReference>
<dbReference type="GeneTree" id="ENSGT00940000164041"/>
<dbReference type="Ensembl" id="ENSCCRT00000016884.2">
    <property type="protein sequence ID" value="ENSCCRP00000015451.2"/>
    <property type="gene ID" value="ENSCCRG00000008753.2"/>
</dbReference>
<dbReference type="GO" id="GO:0034116">
    <property type="term" value="P:positive regulation of heterotypic cell-cell adhesion"/>
    <property type="evidence" value="ECO:0007669"/>
    <property type="project" value="TreeGrafter"/>
</dbReference>
<keyword evidence="2" id="KW-0964">Secreted</keyword>
<dbReference type="PANTHER" id="PTHR47221">
    <property type="entry name" value="FIBRINOGEN ALPHA CHAIN"/>
    <property type="match status" value="1"/>
</dbReference>
<dbReference type="Gene3D" id="3.90.215.10">
    <property type="entry name" value="Gamma Fibrinogen, chain A, domain 1"/>
    <property type="match status" value="1"/>
</dbReference>
<evidence type="ECO:0000256" key="4">
    <source>
        <dbReference type="ARBA" id="ARBA00023180"/>
    </source>
</evidence>
<reference evidence="8" key="1">
    <citation type="submission" date="2025-08" db="UniProtKB">
        <authorList>
            <consortium name="Ensembl"/>
        </authorList>
    </citation>
    <scope>IDENTIFICATION</scope>
</reference>
<feature type="signal peptide" evidence="6">
    <location>
        <begin position="1"/>
        <end position="15"/>
    </location>
</feature>
<dbReference type="CDD" id="cd14686">
    <property type="entry name" value="bZIP"/>
    <property type="match status" value="1"/>
</dbReference>
<comment type="subcellular location">
    <subcellularLocation>
        <location evidence="1">Secreted</location>
    </subcellularLocation>
</comment>
<keyword evidence="5" id="KW-0175">Coiled coil</keyword>
<dbReference type="OMA" id="IQCGEYS"/>
<organism evidence="8 9">
    <name type="scientific">Cyprinus carpio carpio</name>
    <dbReference type="NCBI Taxonomy" id="630221"/>
    <lineage>
        <taxon>Eukaryota</taxon>
        <taxon>Metazoa</taxon>
        <taxon>Chordata</taxon>
        <taxon>Craniata</taxon>
        <taxon>Vertebrata</taxon>
        <taxon>Euteleostomi</taxon>
        <taxon>Actinopterygii</taxon>
        <taxon>Neopterygii</taxon>
        <taxon>Teleostei</taxon>
        <taxon>Ostariophysi</taxon>
        <taxon>Cypriniformes</taxon>
        <taxon>Cyprinidae</taxon>
        <taxon>Cyprininae</taxon>
        <taxon>Cyprinus</taxon>
    </lineage>
</organism>
<name>A0A8C1AB08_CYPCA</name>
<dbReference type="Proteomes" id="UP001108240">
    <property type="component" value="Unplaced"/>
</dbReference>
<evidence type="ECO:0000313" key="9">
    <source>
        <dbReference type="Proteomes" id="UP001108240"/>
    </source>
</evidence>
<evidence type="ECO:0000256" key="3">
    <source>
        <dbReference type="ARBA" id="ARBA00023157"/>
    </source>
</evidence>
<evidence type="ECO:0000256" key="1">
    <source>
        <dbReference type="ARBA" id="ARBA00004613"/>
    </source>
</evidence>